<dbReference type="Pfam" id="PF08332">
    <property type="entry name" value="CaMKII_AD"/>
    <property type="match status" value="1"/>
</dbReference>
<organism evidence="2">
    <name type="scientific">Oscillatoriales cyanobacterium SpSt-418</name>
    <dbReference type="NCBI Taxonomy" id="2282169"/>
    <lineage>
        <taxon>Bacteria</taxon>
        <taxon>Bacillati</taxon>
        <taxon>Cyanobacteriota</taxon>
        <taxon>Cyanophyceae</taxon>
        <taxon>Oscillatoriophycideae</taxon>
        <taxon>Oscillatoriales</taxon>
    </lineage>
</organism>
<proteinExistence type="predicted"/>
<accession>A0A7C3PI30</accession>
<dbReference type="InterPro" id="IPR032710">
    <property type="entry name" value="NTF2-like_dom_sf"/>
</dbReference>
<sequence>MLLTSFGSPVIALTNDPECATTSRQLTAITQAQVAQLFDRWNAALQSGKPEVVAENYSEQAILLPTLSSQVRHNRAEITDYFRQFTALKPVGKIEEHNIQIFGDTAIDSGIYSFTGVKDNQPFKVVARYSFVYHQQGDRWLIVEHHSSLLPEQAS</sequence>
<dbReference type="Gene3D" id="3.10.450.50">
    <property type="match status" value="1"/>
</dbReference>
<dbReference type="InterPro" id="IPR016887">
    <property type="entry name" value="UCP028470_steroid_isom-rel"/>
</dbReference>
<feature type="domain" description="Calcium/calmodulin-dependent protein kinase II association-domain" evidence="1">
    <location>
        <begin position="31"/>
        <end position="149"/>
    </location>
</feature>
<dbReference type="GO" id="GO:0005516">
    <property type="term" value="F:calmodulin binding"/>
    <property type="evidence" value="ECO:0007669"/>
    <property type="project" value="InterPro"/>
</dbReference>
<dbReference type="InterPro" id="IPR013543">
    <property type="entry name" value="Ca/CaM-dep_prot_kinase-assoc"/>
</dbReference>
<dbReference type="SUPFAM" id="SSF54427">
    <property type="entry name" value="NTF2-like"/>
    <property type="match status" value="1"/>
</dbReference>
<dbReference type="EMBL" id="DSRU01000349">
    <property type="protein sequence ID" value="HFN00914.1"/>
    <property type="molecule type" value="Genomic_DNA"/>
</dbReference>
<evidence type="ECO:0000259" key="1">
    <source>
        <dbReference type="Pfam" id="PF08332"/>
    </source>
</evidence>
<evidence type="ECO:0000313" key="2">
    <source>
        <dbReference type="EMBL" id="HFN00914.1"/>
    </source>
</evidence>
<comment type="caution">
    <text evidence="2">The sequence shown here is derived from an EMBL/GenBank/DDBJ whole genome shotgun (WGS) entry which is preliminary data.</text>
</comment>
<name>A0A7C3PI30_9CYAN</name>
<dbReference type="InterPro" id="IPR011944">
    <property type="entry name" value="Steroid_delta5-4_isomerase"/>
</dbReference>
<protein>
    <submittedName>
        <fullName evidence="2">SgcJ/EcaC family oxidoreductase</fullName>
    </submittedName>
</protein>
<dbReference type="PIRSF" id="PIRSF028470">
    <property type="entry name" value="UCP028470"/>
    <property type="match status" value="1"/>
</dbReference>
<dbReference type="NCBIfam" id="TIGR02246">
    <property type="entry name" value="SgcJ/EcaC family oxidoreductase"/>
    <property type="match status" value="1"/>
</dbReference>
<dbReference type="GO" id="GO:0004683">
    <property type="term" value="F:calcium/calmodulin-dependent protein kinase activity"/>
    <property type="evidence" value="ECO:0007669"/>
    <property type="project" value="InterPro"/>
</dbReference>
<dbReference type="AlphaFoldDB" id="A0A7C3PI30"/>
<gene>
    <name evidence="2" type="ORF">ENR64_24795</name>
</gene>
<reference evidence="2" key="1">
    <citation type="journal article" date="2020" name="mSystems">
        <title>Genome- and Community-Level Interaction Insights into Carbon Utilization and Element Cycling Functions of Hydrothermarchaeota in Hydrothermal Sediment.</title>
        <authorList>
            <person name="Zhou Z."/>
            <person name="Liu Y."/>
            <person name="Xu W."/>
            <person name="Pan J."/>
            <person name="Luo Z.H."/>
            <person name="Li M."/>
        </authorList>
    </citation>
    <scope>NUCLEOTIDE SEQUENCE [LARGE SCALE GENOMIC DNA]</scope>
    <source>
        <strain evidence="2">SpSt-418</strain>
    </source>
</reference>